<feature type="transmembrane region" description="Helical" evidence="2">
    <location>
        <begin position="201"/>
        <end position="218"/>
    </location>
</feature>
<dbReference type="PANTHER" id="PTHR37992">
    <property type="entry name" value="EXPRESSED PROTEIN"/>
    <property type="match status" value="1"/>
</dbReference>
<protein>
    <submittedName>
        <fullName evidence="3">Uncharacterized protein</fullName>
    </submittedName>
</protein>
<proteinExistence type="predicted"/>
<comment type="caution">
    <text evidence="3">The sequence shown here is derived from an EMBL/GenBank/DDBJ whole genome shotgun (WGS) entry which is preliminary data.</text>
</comment>
<dbReference type="PANTHER" id="PTHR37992:SF1">
    <property type="entry name" value="DUF1774-DOMAIN-CONTAINING PROTEIN"/>
    <property type="match status" value="1"/>
</dbReference>
<feature type="transmembrane region" description="Helical" evidence="2">
    <location>
        <begin position="127"/>
        <end position="149"/>
    </location>
</feature>
<evidence type="ECO:0000256" key="2">
    <source>
        <dbReference type="SAM" id="Phobius"/>
    </source>
</evidence>
<organism evidence="3 4">
    <name type="scientific">Cryptococcus amylolentus CBS 6039</name>
    <dbReference type="NCBI Taxonomy" id="1295533"/>
    <lineage>
        <taxon>Eukaryota</taxon>
        <taxon>Fungi</taxon>
        <taxon>Dikarya</taxon>
        <taxon>Basidiomycota</taxon>
        <taxon>Agaricomycotina</taxon>
        <taxon>Tremellomycetes</taxon>
        <taxon>Tremellales</taxon>
        <taxon>Cryptococcaceae</taxon>
        <taxon>Cryptococcus</taxon>
    </lineage>
</organism>
<feature type="transmembrane region" description="Helical" evidence="2">
    <location>
        <begin position="161"/>
        <end position="181"/>
    </location>
</feature>
<feature type="region of interest" description="Disordered" evidence="1">
    <location>
        <begin position="297"/>
        <end position="326"/>
    </location>
</feature>
<feature type="transmembrane region" description="Helical" evidence="2">
    <location>
        <begin position="72"/>
        <end position="91"/>
    </location>
</feature>
<dbReference type="Proteomes" id="UP000094065">
    <property type="component" value="Unassembled WGS sequence"/>
</dbReference>
<feature type="compositionally biased region" description="Basic and acidic residues" evidence="1">
    <location>
        <begin position="315"/>
        <end position="326"/>
    </location>
</feature>
<keyword evidence="2" id="KW-1133">Transmembrane helix</keyword>
<feature type="compositionally biased region" description="Basic and acidic residues" evidence="1">
    <location>
        <begin position="297"/>
        <end position="308"/>
    </location>
</feature>
<dbReference type="STRING" id="1295533.A0A1E3HCW0"/>
<feature type="transmembrane region" description="Helical" evidence="2">
    <location>
        <begin position="28"/>
        <end position="52"/>
    </location>
</feature>
<keyword evidence="2" id="KW-0472">Membrane</keyword>
<dbReference type="EMBL" id="AWGJ01000013">
    <property type="protein sequence ID" value="ODN73586.1"/>
    <property type="molecule type" value="Genomic_DNA"/>
</dbReference>
<feature type="transmembrane region" description="Helical" evidence="2">
    <location>
        <begin position="103"/>
        <end position="121"/>
    </location>
</feature>
<feature type="transmembrane region" description="Helical" evidence="2">
    <location>
        <begin position="225"/>
        <end position="241"/>
    </location>
</feature>
<dbReference type="InterPro" id="IPR013920">
    <property type="entry name" value="DUF1774_fun"/>
</dbReference>
<name>A0A1E3HCW0_9TREE</name>
<dbReference type="RefSeq" id="XP_018989498.1">
    <property type="nucleotide sequence ID" value="XM_019142927.1"/>
</dbReference>
<reference evidence="3 4" key="1">
    <citation type="submission" date="2016-06" db="EMBL/GenBank/DDBJ databases">
        <title>Evolution of pathogenesis and genome organization in the Tremellales.</title>
        <authorList>
            <person name="Cuomo C."/>
            <person name="Litvintseva A."/>
            <person name="Heitman J."/>
            <person name="Chen Y."/>
            <person name="Sun S."/>
            <person name="Springer D."/>
            <person name="Dromer F."/>
            <person name="Young S."/>
            <person name="Zeng Q."/>
            <person name="Chapman S."/>
            <person name="Gujja S."/>
            <person name="Saif S."/>
            <person name="Birren B."/>
        </authorList>
    </citation>
    <scope>NUCLEOTIDE SEQUENCE [LARGE SCALE GENOMIC DNA]</scope>
    <source>
        <strain evidence="3 4">CBS 6039</strain>
    </source>
</reference>
<sequence>MSSYDPVIDEVITPEQFRQSMRLVRLQIAVPISVLIALGTNLVCALVLKPGLTGISALFPTLLTPNSLMLEFYYALLFSLQIGFCLVLLLARKDVTKQTLVHGVGLRFALANWLQAAWAVFFTLQFFIGAEAVLLLNALNILSIHLTLLPYPPTLKRPLDALFIHAPMTMFLAILFQVDWIHTGFIAMGWVTSGKESWGRWTWQAVGCVAGTQVVSAIWSGIRRLYLLTTASIYLILSLLFSSPRSNPELPSTQRPKPTPLLVVLIACLALHPITLLVGVAWKRSLERQGRIRLEEDVERAEEREGGGHGHGHGHGGDGERFRDDE</sequence>
<evidence type="ECO:0000313" key="4">
    <source>
        <dbReference type="Proteomes" id="UP000094065"/>
    </source>
</evidence>
<accession>A0A1E3HCW0</accession>
<gene>
    <name evidence="3" type="ORF">L202_08086</name>
</gene>
<dbReference type="OrthoDB" id="3342455at2759"/>
<dbReference type="AlphaFoldDB" id="A0A1E3HCW0"/>
<evidence type="ECO:0000256" key="1">
    <source>
        <dbReference type="SAM" id="MobiDB-lite"/>
    </source>
</evidence>
<feature type="transmembrane region" description="Helical" evidence="2">
    <location>
        <begin position="261"/>
        <end position="282"/>
    </location>
</feature>
<dbReference type="GeneID" id="30159395"/>
<evidence type="ECO:0000313" key="3">
    <source>
        <dbReference type="EMBL" id="ODN73586.1"/>
    </source>
</evidence>
<keyword evidence="2" id="KW-0812">Transmembrane</keyword>
<keyword evidence="4" id="KW-1185">Reference proteome</keyword>